<evidence type="ECO:0000256" key="10">
    <source>
        <dbReference type="ARBA" id="ARBA00022827"/>
    </source>
</evidence>
<dbReference type="PROSITE" id="PS50011">
    <property type="entry name" value="PROTEIN_KINASE_DOM"/>
    <property type="match status" value="1"/>
</dbReference>
<evidence type="ECO:0000256" key="14">
    <source>
        <dbReference type="ARBA" id="ARBA00033194"/>
    </source>
</evidence>
<dbReference type="InterPro" id="IPR000719">
    <property type="entry name" value="Prot_kinase_dom"/>
</dbReference>
<keyword evidence="10" id="KW-0274">FAD</keyword>
<dbReference type="Gene3D" id="3.30.9.10">
    <property type="entry name" value="D-Amino Acid Oxidase, subunit A, domain 2"/>
    <property type="match status" value="1"/>
</dbReference>
<dbReference type="InterPro" id="IPR008266">
    <property type="entry name" value="Tyr_kinase_AS"/>
</dbReference>
<dbReference type="GO" id="GO:0019478">
    <property type="term" value="P:D-amino acid catabolic process"/>
    <property type="evidence" value="ECO:0007669"/>
    <property type="project" value="TreeGrafter"/>
</dbReference>
<dbReference type="PROSITE" id="PS00109">
    <property type="entry name" value="PROTEIN_KINASE_TYR"/>
    <property type="match status" value="1"/>
</dbReference>
<keyword evidence="19" id="KW-1185">Reference proteome</keyword>
<evidence type="ECO:0000313" key="18">
    <source>
        <dbReference type="EMBL" id="CDM30115.1"/>
    </source>
</evidence>
<dbReference type="GO" id="GO:0005737">
    <property type="term" value="C:cytoplasm"/>
    <property type="evidence" value="ECO:0007669"/>
    <property type="project" value="TreeGrafter"/>
</dbReference>
<name>W6Q1A9_PENRF</name>
<evidence type="ECO:0000259" key="17">
    <source>
        <dbReference type="PROSITE" id="PS50011"/>
    </source>
</evidence>
<evidence type="ECO:0000256" key="5">
    <source>
        <dbReference type="ARBA" id="ARBA00011534"/>
    </source>
</evidence>
<evidence type="ECO:0000313" key="19">
    <source>
        <dbReference type="Proteomes" id="UP000030686"/>
    </source>
</evidence>
<evidence type="ECO:0000256" key="12">
    <source>
        <dbReference type="ARBA" id="ARBA00023002"/>
    </source>
</evidence>
<organism evidence="18 19">
    <name type="scientific">Penicillium roqueforti (strain FM164)</name>
    <dbReference type="NCBI Taxonomy" id="1365484"/>
    <lineage>
        <taxon>Eukaryota</taxon>
        <taxon>Fungi</taxon>
        <taxon>Dikarya</taxon>
        <taxon>Ascomycota</taxon>
        <taxon>Pezizomycotina</taxon>
        <taxon>Eurotiomycetes</taxon>
        <taxon>Eurotiomycetidae</taxon>
        <taxon>Eurotiales</taxon>
        <taxon>Aspergillaceae</taxon>
        <taxon>Penicillium</taxon>
    </lineage>
</organism>
<dbReference type="STRING" id="1365484.W6Q1A9"/>
<feature type="domain" description="Protein kinase" evidence="17">
    <location>
        <begin position="389"/>
        <end position="675"/>
    </location>
</feature>
<dbReference type="Pfam" id="PF01266">
    <property type="entry name" value="DAO"/>
    <property type="match status" value="1"/>
</dbReference>
<proteinExistence type="inferred from homology"/>
<dbReference type="PANTHER" id="PTHR11530:SF26">
    <property type="entry name" value="FAD DEPENDENT OXIDOREDUCTASE SUPERFAMILY (AFU_ORTHOLOGUE AFUA_5G13940)"/>
    <property type="match status" value="1"/>
</dbReference>
<dbReference type="GO" id="GO:0000781">
    <property type="term" value="C:chromosome, telomeric region"/>
    <property type="evidence" value="ECO:0007669"/>
    <property type="project" value="UniProtKB-SubCell"/>
</dbReference>
<dbReference type="Pfam" id="PF00069">
    <property type="entry name" value="Pkinase"/>
    <property type="match status" value="1"/>
</dbReference>
<gene>
    <name evidence="18" type="ORF">PROQFM164_S02g000264</name>
</gene>
<dbReference type="Proteomes" id="UP000030686">
    <property type="component" value="Unassembled WGS sequence"/>
</dbReference>
<keyword evidence="12" id="KW-0560">Oxidoreductase</keyword>
<comment type="cofactor">
    <cofactor evidence="1">
        <name>FAD</name>
        <dbReference type="ChEBI" id="CHEBI:57692"/>
    </cofactor>
</comment>
<dbReference type="Gene3D" id="1.10.510.10">
    <property type="entry name" value="Transferase(Phosphotransferase) domain 1"/>
    <property type="match status" value="1"/>
</dbReference>
<dbReference type="SUPFAM" id="SSF54373">
    <property type="entry name" value="FAD-linked reductases, C-terminal domain"/>
    <property type="match status" value="1"/>
</dbReference>
<dbReference type="SUPFAM" id="SSF51971">
    <property type="entry name" value="Nucleotide-binding domain"/>
    <property type="match status" value="1"/>
</dbReference>
<dbReference type="EC" id="2.7.11.1" evidence="6"/>
<evidence type="ECO:0000256" key="11">
    <source>
        <dbReference type="ARBA" id="ARBA00022895"/>
    </source>
</evidence>
<comment type="catalytic activity">
    <reaction evidence="15">
        <text>L-threonyl-[protein] + ATP = O-phospho-L-threonyl-[protein] + ADP + H(+)</text>
        <dbReference type="Rhea" id="RHEA:46608"/>
        <dbReference type="Rhea" id="RHEA-COMP:11060"/>
        <dbReference type="Rhea" id="RHEA-COMP:11605"/>
        <dbReference type="ChEBI" id="CHEBI:15378"/>
        <dbReference type="ChEBI" id="CHEBI:30013"/>
        <dbReference type="ChEBI" id="CHEBI:30616"/>
        <dbReference type="ChEBI" id="CHEBI:61977"/>
        <dbReference type="ChEBI" id="CHEBI:456216"/>
        <dbReference type="EC" id="2.7.11.1"/>
    </reaction>
</comment>
<evidence type="ECO:0000256" key="6">
    <source>
        <dbReference type="ARBA" id="ARBA00012513"/>
    </source>
</evidence>
<dbReference type="AlphaFoldDB" id="W6Q1A9"/>
<evidence type="ECO:0000256" key="3">
    <source>
        <dbReference type="ARBA" id="ARBA00004574"/>
    </source>
</evidence>
<reference evidence="18" key="1">
    <citation type="journal article" date="2014" name="Nat. Commun.">
        <title>Multiple recent horizontal transfers of a large genomic region in cheese making fungi.</title>
        <authorList>
            <person name="Cheeseman K."/>
            <person name="Ropars J."/>
            <person name="Renault P."/>
            <person name="Dupont J."/>
            <person name="Gouzy J."/>
            <person name="Branca A."/>
            <person name="Abraham A.L."/>
            <person name="Ceppi M."/>
            <person name="Conseiller E."/>
            <person name="Debuchy R."/>
            <person name="Malagnac F."/>
            <person name="Goarin A."/>
            <person name="Silar P."/>
            <person name="Lacoste S."/>
            <person name="Sallet E."/>
            <person name="Bensimon A."/>
            <person name="Giraud T."/>
            <person name="Brygoo Y."/>
        </authorList>
    </citation>
    <scope>NUCLEOTIDE SEQUENCE [LARGE SCALE GENOMIC DNA]</scope>
    <source>
        <strain evidence="18">FM164</strain>
    </source>
</reference>
<dbReference type="InterPro" id="IPR006076">
    <property type="entry name" value="FAD-dep_OxRdtase"/>
</dbReference>
<protein>
    <recommendedName>
        <fullName evidence="8">EKC/KEOPS complex subunit BUD32</fullName>
        <ecNumber evidence="6">2.7.11.1</ecNumber>
    </recommendedName>
    <alternativeName>
        <fullName evidence="13 14">Atypical Serine/threonine protein kinase BUD32</fullName>
    </alternativeName>
    <alternativeName>
        <fullName evidence="7">EKC/KEOPS complex subunit bud32</fullName>
    </alternativeName>
</protein>
<dbReference type="InterPro" id="IPR023209">
    <property type="entry name" value="DAO"/>
</dbReference>
<dbReference type="GO" id="GO:0003884">
    <property type="term" value="F:D-amino-acid oxidase activity"/>
    <property type="evidence" value="ECO:0007669"/>
    <property type="project" value="InterPro"/>
</dbReference>
<comment type="subunit">
    <text evidence="5">Component of the EKC/KEOPS complex composed of at least BUD32, CGI121, GON7, KAE1 and PCC1; the whole complex dimerizes.</text>
</comment>
<dbReference type="SUPFAM" id="SSF56112">
    <property type="entry name" value="Protein kinase-like (PK-like)"/>
    <property type="match status" value="1"/>
</dbReference>
<evidence type="ECO:0000256" key="2">
    <source>
        <dbReference type="ARBA" id="ARBA00003747"/>
    </source>
</evidence>
<evidence type="ECO:0000256" key="1">
    <source>
        <dbReference type="ARBA" id="ARBA00001974"/>
    </source>
</evidence>
<evidence type="ECO:0000256" key="15">
    <source>
        <dbReference type="ARBA" id="ARBA00047899"/>
    </source>
</evidence>
<evidence type="ECO:0000256" key="13">
    <source>
        <dbReference type="ARBA" id="ARBA00030980"/>
    </source>
</evidence>
<dbReference type="EMBL" id="HG792016">
    <property type="protein sequence ID" value="CDM30115.1"/>
    <property type="molecule type" value="Genomic_DNA"/>
</dbReference>
<evidence type="ECO:0000256" key="16">
    <source>
        <dbReference type="ARBA" id="ARBA00048679"/>
    </source>
</evidence>
<dbReference type="OrthoDB" id="2015447at2759"/>
<keyword evidence="11" id="KW-0779">Telomere</keyword>
<dbReference type="PANTHER" id="PTHR11530">
    <property type="entry name" value="D-AMINO ACID OXIDASE"/>
    <property type="match status" value="1"/>
</dbReference>
<dbReference type="CDD" id="cd00180">
    <property type="entry name" value="PKc"/>
    <property type="match status" value="1"/>
</dbReference>
<dbReference type="InterPro" id="IPR011009">
    <property type="entry name" value="Kinase-like_dom_sf"/>
</dbReference>
<keyword evidence="9" id="KW-0285">Flavoprotein</keyword>
<dbReference type="Gene3D" id="3.40.50.720">
    <property type="entry name" value="NAD(P)-binding Rossmann-like Domain"/>
    <property type="match status" value="1"/>
</dbReference>
<dbReference type="GO" id="GO:0005524">
    <property type="term" value="F:ATP binding"/>
    <property type="evidence" value="ECO:0007669"/>
    <property type="project" value="InterPro"/>
</dbReference>
<evidence type="ECO:0000256" key="4">
    <source>
        <dbReference type="ARBA" id="ARBA00006730"/>
    </source>
</evidence>
<dbReference type="GO" id="GO:0004674">
    <property type="term" value="F:protein serine/threonine kinase activity"/>
    <property type="evidence" value="ECO:0007669"/>
    <property type="project" value="UniProtKB-EC"/>
</dbReference>
<keyword evidence="11" id="KW-0158">Chromosome</keyword>
<dbReference type="GO" id="GO:0071949">
    <property type="term" value="F:FAD binding"/>
    <property type="evidence" value="ECO:0007669"/>
    <property type="project" value="InterPro"/>
</dbReference>
<evidence type="ECO:0000256" key="8">
    <source>
        <dbReference type="ARBA" id="ARBA00019973"/>
    </source>
</evidence>
<comment type="function">
    <text evidence="2">Component of the EKC/KEOPS complex that is required for the formation of a threonylcarbamoyl group on adenosine at position 37 (t(6)A37) in tRNAs that read codons beginning with adenine. The complex is probably involved in the transfer of the threonylcarbamoyl moiety of threonylcarbamoyl-AMP (TC-AMP) to the N6 group of A37. BUD32 has ATPase activity in the context of the EKC/KEOPS complex and likely plays a supporting role to the catalytic subunit KAE1. The EKC/KEOPS complex also promotes both telomere uncapping and telomere elongation. The complex is required for efficient recruitment of transcriptional coactivators.</text>
</comment>
<accession>W6Q1A9</accession>
<comment type="subcellular location">
    <subcellularLocation>
        <location evidence="3">Chromosome</location>
        <location evidence="3">Telomere</location>
    </subcellularLocation>
</comment>
<comment type="similarity">
    <text evidence="4">Belongs to the DAMOX/DASOX family.</text>
</comment>
<evidence type="ECO:0000256" key="7">
    <source>
        <dbReference type="ARBA" id="ARBA00013948"/>
    </source>
</evidence>
<sequence>MSQGHVIIVGAGVIGLSIAVKLSQYLKITVIARELPGDVGIDYASPWAGAHFRPTPAKTEEERREQAWMRQTYQEFEKIAKHHPEAGVDFIPAVEYFDTADATSFLAEENGYTTWPDFQILDPTQYPPQYPSIQLGVSYRSWVLNSPVYLKWLQTRAEAQGTRFIRANLTDLEQVVSVYRENTSQDEIDHVSAVVDASGRGFNDPDSFPSRGQFIIVSNHGDRTISHHWSDGSSTVIIPRPLGGGTVIGGTKEPNNWSEDIDDASTEVILKRVRILCPEMVDEQADGLAATNGFDVKQVYVARRPMRHGGLHFVLKPGNPLPLISCYGAGANGYKISWGLAGKVDEFFSGRPISENDSPTVAKNQALGESEENQAILPGRIGNPVIYEPSVGKALTHGSTSLIVRLKPGVIVKCPRYSWWHSDTADATSFVKDIKHSFEVEERLFDILGTHPSIVRYIGTSEEPRGLLFDEASDGNLQDYIDQHNDDIDLNLRLKWCCQAAEAVYYIHQKGVIHSDLRPDNFLLHSDSKSKLNLLLCDFGGSTNGGDIDGGHLPDPGFFNPSKPWVSTEAVDIFSLGSVFYTIMTGHWPYKSPGPFRSVAENNEYEERVDALFASQQYPSVDGLAGGAVIEGCWGDRYSDMASLIRDQSLSFGAMGASGNGYVSEAQGKGNHELS</sequence>
<comment type="catalytic activity">
    <reaction evidence="16">
        <text>L-seryl-[protein] + ATP = O-phospho-L-seryl-[protein] + ADP + H(+)</text>
        <dbReference type="Rhea" id="RHEA:17989"/>
        <dbReference type="Rhea" id="RHEA-COMP:9863"/>
        <dbReference type="Rhea" id="RHEA-COMP:11604"/>
        <dbReference type="ChEBI" id="CHEBI:15378"/>
        <dbReference type="ChEBI" id="CHEBI:29999"/>
        <dbReference type="ChEBI" id="CHEBI:30616"/>
        <dbReference type="ChEBI" id="CHEBI:83421"/>
        <dbReference type="ChEBI" id="CHEBI:456216"/>
        <dbReference type="EC" id="2.7.11.1"/>
    </reaction>
</comment>
<evidence type="ECO:0000256" key="9">
    <source>
        <dbReference type="ARBA" id="ARBA00022630"/>
    </source>
</evidence>